<accession>A0A5B7IUW9</accession>
<evidence type="ECO:0000313" key="2">
    <source>
        <dbReference type="EMBL" id="MPC86275.1"/>
    </source>
</evidence>
<name>A0A5B7IUW9_PORTR</name>
<comment type="caution">
    <text evidence="2">The sequence shown here is derived from an EMBL/GenBank/DDBJ whole genome shotgun (WGS) entry which is preliminary data.</text>
</comment>
<protein>
    <submittedName>
        <fullName evidence="2">Uncharacterized protein</fullName>
    </submittedName>
</protein>
<feature type="region of interest" description="Disordered" evidence="1">
    <location>
        <begin position="1"/>
        <end position="20"/>
    </location>
</feature>
<evidence type="ECO:0000313" key="3">
    <source>
        <dbReference type="Proteomes" id="UP000324222"/>
    </source>
</evidence>
<reference evidence="2 3" key="1">
    <citation type="submission" date="2019-05" db="EMBL/GenBank/DDBJ databases">
        <title>Another draft genome of Portunus trituberculatus and its Hox gene families provides insights of decapod evolution.</title>
        <authorList>
            <person name="Jeong J.-H."/>
            <person name="Song I."/>
            <person name="Kim S."/>
            <person name="Choi T."/>
            <person name="Kim D."/>
            <person name="Ryu S."/>
            <person name="Kim W."/>
        </authorList>
    </citation>
    <scope>NUCLEOTIDE SEQUENCE [LARGE SCALE GENOMIC DNA]</scope>
    <source>
        <tissue evidence="2">Muscle</tissue>
    </source>
</reference>
<keyword evidence="3" id="KW-1185">Reference proteome</keyword>
<feature type="region of interest" description="Disordered" evidence="1">
    <location>
        <begin position="34"/>
        <end position="61"/>
    </location>
</feature>
<dbReference type="EMBL" id="VSRR010070986">
    <property type="protein sequence ID" value="MPC86275.1"/>
    <property type="molecule type" value="Genomic_DNA"/>
</dbReference>
<dbReference type="AlphaFoldDB" id="A0A5B7IUW9"/>
<feature type="compositionally biased region" description="Basic and acidic residues" evidence="1">
    <location>
        <begin position="1"/>
        <end position="16"/>
    </location>
</feature>
<gene>
    <name evidence="2" type="ORF">E2C01_081098</name>
</gene>
<organism evidence="2 3">
    <name type="scientific">Portunus trituberculatus</name>
    <name type="common">Swimming crab</name>
    <name type="synonym">Neptunus trituberculatus</name>
    <dbReference type="NCBI Taxonomy" id="210409"/>
    <lineage>
        <taxon>Eukaryota</taxon>
        <taxon>Metazoa</taxon>
        <taxon>Ecdysozoa</taxon>
        <taxon>Arthropoda</taxon>
        <taxon>Crustacea</taxon>
        <taxon>Multicrustacea</taxon>
        <taxon>Malacostraca</taxon>
        <taxon>Eumalacostraca</taxon>
        <taxon>Eucarida</taxon>
        <taxon>Decapoda</taxon>
        <taxon>Pleocyemata</taxon>
        <taxon>Brachyura</taxon>
        <taxon>Eubrachyura</taxon>
        <taxon>Portunoidea</taxon>
        <taxon>Portunidae</taxon>
        <taxon>Portuninae</taxon>
        <taxon>Portunus</taxon>
    </lineage>
</organism>
<sequence>MAFDRSKQSDALEPRQRASSCDNPLLVHANMWEFTERQTRRPRHPSRPSRQPRPVNTAAPGEYRTPTLLILVALC</sequence>
<proteinExistence type="predicted"/>
<dbReference type="Proteomes" id="UP000324222">
    <property type="component" value="Unassembled WGS sequence"/>
</dbReference>
<evidence type="ECO:0000256" key="1">
    <source>
        <dbReference type="SAM" id="MobiDB-lite"/>
    </source>
</evidence>